<comment type="subcellular location">
    <subcellularLocation>
        <location evidence="1">Nucleus</location>
    </subcellularLocation>
</comment>
<dbReference type="GO" id="GO:0042542">
    <property type="term" value="P:response to hydrogen peroxide"/>
    <property type="evidence" value="ECO:0007669"/>
    <property type="project" value="UniProtKB-ARBA"/>
</dbReference>
<evidence type="ECO:0000313" key="9">
    <source>
        <dbReference type="Proteomes" id="UP000087171"/>
    </source>
</evidence>
<evidence type="ECO:0000256" key="2">
    <source>
        <dbReference type="ARBA" id="ARBA00023015"/>
    </source>
</evidence>
<sequence length="313" mass="35447">MGDSKSLIHELLQGLELTRQLQLYLNVPSSSSNETRELLIQQIITTFEKALQMVNRKGHVAESSQQQQPARTVGIRMLDSPPLSCSPKSEDSDRDFQDHHRNAFKKRNTMPIRWTKKIRVTPGVRVEGPLDDGYSWRKYGQKEILGALHPRGYYRCSHRNVEGCLATKQVQRSDEDSTVFEITYRGNHTCTMESNVVALPTLNPNENQETNVNTNLQSMRTGLRVQTENLDFLDQPFGSIFSSPAVLESSFVENFNSPSANSGISQFSMSPNSSVFPNITTSVANTPTTSLEFPIDQFEFDRHNFTFDNSPFF</sequence>
<evidence type="ECO:0000256" key="3">
    <source>
        <dbReference type="ARBA" id="ARBA00023125"/>
    </source>
</evidence>
<reference evidence="10" key="2">
    <citation type="submission" date="2025-08" db="UniProtKB">
        <authorList>
            <consortium name="RefSeq"/>
        </authorList>
    </citation>
    <scope>IDENTIFICATION</scope>
    <source>
        <tissue evidence="10">Etiolated seedlings</tissue>
    </source>
</reference>
<dbReference type="PROSITE" id="PS50811">
    <property type="entry name" value="WRKY"/>
    <property type="match status" value="1"/>
</dbReference>
<evidence type="ECO:0000259" key="8">
    <source>
        <dbReference type="PROSITE" id="PS50811"/>
    </source>
</evidence>
<dbReference type="AlphaFoldDB" id="A0A1S2YC26"/>
<accession>A0A1S2YC26</accession>
<dbReference type="InterPro" id="IPR003657">
    <property type="entry name" value="WRKY_dom"/>
</dbReference>
<dbReference type="PANTHER" id="PTHR32096:SF115">
    <property type="entry name" value="WRKY TRANSCRIPTION FACTOR 30-RELATED"/>
    <property type="match status" value="1"/>
</dbReference>
<keyword evidence="4" id="KW-0804">Transcription</keyword>
<keyword evidence="9" id="KW-1185">Reference proteome</keyword>
<gene>
    <name evidence="10" type="primary">LOC101499178</name>
</gene>
<dbReference type="RefSeq" id="XP_004502612.1">
    <property type="nucleotide sequence ID" value="XM_004502555.3"/>
</dbReference>
<name>A0A1S2YC26_CICAR</name>
<feature type="region of interest" description="Disordered" evidence="7">
    <location>
        <begin position="77"/>
        <end position="96"/>
    </location>
</feature>
<dbReference type="InterPro" id="IPR036576">
    <property type="entry name" value="WRKY_dom_sf"/>
</dbReference>
<evidence type="ECO:0000256" key="6">
    <source>
        <dbReference type="ARBA" id="ARBA00060850"/>
    </source>
</evidence>
<protein>
    <submittedName>
        <fullName evidence="10">Probable WRKY transcription factor 53</fullName>
    </submittedName>
</protein>
<comment type="similarity">
    <text evidence="6">Belongs to the WRKY group III family.</text>
</comment>
<dbReference type="Proteomes" id="UP000087171">
    <property type="component" value="Chromosome Ca5"/>
</dbReference>
<evidence type="ECO:0000256" key="1">
    <source>
        <dbReference type="ARBA" id="ARBA00004123"/>
    </source>
</evidence>
<reference evidence="9" key="1">
    <citation type="journal article" date="2013" name="Nat. Biotechnol.">
        <title>Draft genome sequence of chickpea (Cicer arietinum) provides a resource for trait improvement.</title>
        <authorList>
            <person name="Varshney R.K."/>
            <person name="Song C."/>
            <person name="Saxena R.K."/>
            <person name="Azam S."/>
            <person name="Yu S."/>
            <person name="Sharpe A.G."/>
            <person name="Cannon S."/>
            <person name="Baek J."/>
            <person name="Rosen B.D."/>
            <person name="Tar'an B."/>
            <person name="Millan T."/>
            <person name="Zhang X."/>
            <person name="Ramsay L.D."/>
            <person name="Iwata A."/>
            <person name="Wang Y."/>
            <person name="Nelson W."/>
            <person name="Farmer A.D."/>
            <person name="Gaur P.M."/>
            <person name="Soderlund C."/>
            <person name="Penmetsa R.V."/>
            <person name="Xu C."/>
            <person name="Bharti A.K."/>
            <person name="He W."/>
            <person name="Winter P."/>
            <person name="Zhao S."/>
            <person name="Hane J.K."/>
            <person name="Carrasquilla-Garcia N."/>
            <person name="Condie J.A."/>
            <person name="Upadhyaya H.D."/>
            <person name="Luo M.C."/>
            <person name="Thudi M."/>
            <person name="Gowda C.L."/>
            <person name="Singh N.P."/>
            <person name="Lichtenzveig J."/>
            <person name="Gali K.K."/>
            <person name="Rubio J."/>
            <person name="Nadarajan N."/>
            <person name="Dolezel J."/>
            <person name="Bansal K.C."/>
            <person name="Xu X."/>
            <person name="Edwards D."/>
            <person name="Zhang G."/>
            <person name="Kahl G."/>
            <person name="Gil J."/>
            <person name="Singh K.B."/>
            <person name="Datta S.K."/>
            <person name="Jackson S.A."/>
            <person name="Wang J."/>
            <person name="Cook D.R."/>
        </authorList>
    </citation>
    <scope>NUCLEOTIDE SEQUENCE [LARGE SCALE GENOMIC DNA]</scope>
    <source>
        <strain evidence="9">cv. CDC Frontier</strain>
    </source>
</reference>
<dbReference type="GO" id="GO:0005634">
    <property type="term" value="C:nucleus"/>
    <property type="evidence" value="ECO:0007669"/>
    <property type="project" value="UniProtKB-SubCell"/>
</dbReference>
<dbReference type="InterPro" id="IPR044810">
    <property type="entry name" value="WRKY_plant"/>
</dbReference>
<dbReference type="Gene3D" id="2.20.25.80">
    <property type="entry name" value="WRKY domain"/>
    <property type="match status" value="1"/>
</dbReference>
<evidence type="ECO:0000313" key="10">
    <source>
        <dbReference type="RefSeq" id="XP_004502612.1"/>
    </source>
</evidence>
<dbReference type="OrthoDB" id="1888929at2759"/>
<dbReference type="PANTHER" id="PTHR32096">
    <property type="entry name" value="WRKY TRANSCRIPTION FACTOR 30-RELATED-RELATED"/>
    <property type="match status" value="1"/>
</dbReference>
<feature type="domain" description="WRKY" evidence="8">
    <location>
        <begin position="125"/>
        <end position="193"/>
    </location>
</feature>
<dbReference type="KEGG" id="cam:101499178"/>
<evidence type="ECO:0000256" key="7">
    <source>
        <dbReference type="SAM" id="MobiDB-lite"/>
    </source>
</evidence>
<dbReference type="Pfam" id="PF03106">
    <property type="entry name" value="WRKY"/>
    <property type="match status" value="1"/>
</dbReference>
<dbReference type="GeneID" id="101499178"/>
<dbReference type="FunFam" id="2.20.25.80:FF:000009">
    <property type="entry name" value="WRKY transcription factor 53"/>
    <property type="match status" value="1"/>
</dbReference>
<keyword evidence="2" id="KW-0805">Transcription regulation</keyword>
<proteinExistence type="inferred from homology"/>
<keyword evidence="5" id="KW-0539">Nucleus</keyword>
<dbReference type="SMART" id="SM00774">
    <property type="entry name" value="WRKY"/>
    <property type="match status" value="1"/>
</dbReference>
<dbReference type="GO" id="GO:0009751">
    <property type="term" value="P:response to salicylic acid"/>
    <property type="evidence" value="ECO:0007669"/>
    <property type="project" value="UniProtKB-ARBA"/>
</dbReference>
<dbReference type="SUPFAM" id="SSF118290">
    <property type="entry name" value="WRKY DNA-binding domain"/>
    <property type="match status" value="1"/>
</dbReference>
<evidence type="ECO:0000256" key="4">
    <source>
        <dbReference type="ARBA" id="ARBA00023163"/>
    </source>
</evidence>
<dbReference type="PaxDb" id="3827-XP_004502612.1"/>
<dbReference type="GO" id="GO:0010193">
    <property type="term" value="P:response to ozone"/>
    <property type="evidence" value="ECO:0007669"/>
    <property type="project" value="UniProtKB-ARBA"/>
</dbReference>
<dbReference type="GO" id="GO:0000976">
    <property type="term" value="F:transcription cis-regulatory region binding"/>
    <property type="evidence" value="ECO:0007669"/>
    <property type="project" value="TreeGrafter"/>
</dbReference>
<dbReference type="eggNOG" id="ENOG502QPRM">
    <property type="taxonomic scope" value="Eukaryota"/>
</dbReference>
<dbReference type="GO" id="GO:0010150">
    <property type="term" value="P:leaf senescence"/>
    <property type="evidence" value="ECO:0007669"/>
    <property type="project" value="UniProtKB-ARBA"/>
</dbReference>
<organism evidence="9 10">
    <name type="scientific">Cicer arietinum</name>
    <name type="common">Chickpea</name>
    <name type="synonym">Garbanzo</name>
    <dbReference type="NCBI Taxonomy" id="3827"/>
    <lineage>
        <taxon>Eukaryota</taxon>
        <taxon>Viridiplantae</taxon>
        <taxon>Streptophyta</taxon>
        <taxon>Embryophyta</taxon>
        <taxon>Tracheophyta</taxon>
        <taxon>Spermatophyta</taxon>
        <taxon>Magnoliopsida</taxon>
        <taxon>eudicotyledons</taxon>
        <taxon>Gunneridae</taxon>
        <taxon>Pentapetalae</taxon>
        <taxon>rosids</taxon>
        <taxon>fabids</taxon>
        <taxon>Fabales</taxon>
        <taxon>Fabaceae</taxon>
        <taxon>Papilionoideae</taxon>
        <taxon>50 kb inversion clade</taxon>
        <taxon>NPAAA clade</taxon>
        <taxon>Hologalegina</taxon>
        <taxon>IRL clade</taxon>
        <taxon>Cicereae</taxon>
        <taxon>Cicer</taxon>
    </lineage>
</organism>
<dbReference type="GO" id="GO:0003700">
    <property type="term" value="F:DNA-binding transcription factor activity"/>
    <property type="evidence" value="ECO:0007669"/>
    <property type="project" value="InterPro"/>
</dbReference>
<evidence type="ECO:0000256" key="5">
    <source>
        <dbReference type="ARBA" id="ARBA00023242"/>
    </source>
</evidence>
<keyword evidence="3" id="KW-0238">DNA-binding</keyword>